<feature type="region of interest" description="Disordered" evidence="1">
    <location>
        <begin position="517"/>
        <end position="654"/>
    </location>
</feature>
<feature type="region of interest" description="Disordered" evidence="1">
    <location>
        <begin position="703"/>
        <end position="726"/>
    </location>
</feature>
<feature type="compositionally biased region" description="Pro residues" evidence="1">
    <location>
        <begin position="353"/>
        <end position="369"/>
    </location>
</feature>
<feature type="compositionally biased region" description="Acidic residues" evidence="1">
    <location>
        <begin position="537"/>
        <end position="551"/>
    </location>
</feature>
<feature type="compositionally biased region" description="Acidic residues" evidence="1">
    <location>
        <begin position="573"/>
        <end position="587"/>
    </location>
</feature>
<dbReference type="Proteomes" id="UP000623467">
    <property type="component" value="Unassembled WGS sequence"/>
</dbReference>
<proteinExistence type="predicted"/>
<evidence type="ECO:0000256" key="1">
    <source>
        <dbReference type="SAM" id="MobiDB-lite"/>
    </source>
</evidence>
<evidence type="ECO:0000313" key="2">
    <source>
        <dbReference type="EMBL" id="KAF7342571.1"/>
    </source>
</evidence>
<dbReference type="EMBL" id="JACAZH010000025">
    <property type="protein sequence ID" value="KAF7342571.1"/>
    <property type="molecule type" value="Genomic_DNA"/>
</dbReference>
<feature type="region of interest" description="Disordered" evidence="1">
    <location>
        <begin position="740"/>
        <end position="780"/>
    </location>
</feature>
<evidence type="ECO:0000313" key="3">
    <source>
        <dbReference type="Proteomes" id="UP000623467"/>
    </source>
</evidence>
<feature type="compositionally biased region" description="Low complexity" evidence="1">
    <location>
        <begin position="613"/>
        <end position="625"/>
    </location>
</feature>
<protein>
    <submittedName>
        <fullName evidence="2">Uncharacterized protein</fullName>
    </submittedName>
</protein>
<gene>
    <name evidence="2" type="ORF">MSAN_02013600</name>
</gene>
<feature type="region of interest" description="Disordered" evidence="1">
    <location>
        <begin position="469"/>
        <end position="504"/>
    </location>
</feature>
<accession>A0A8H6XLA6</accession>
<organism evidence="2 3">
    <name type="scientific">Mycena sanguinolenta</name>
    <dbReference type="NCBI Taxonomy" id="230812"/>
    <lineage>
        <taxon>Eukaryota</taxon>
        <taxon>Fungi</taxon>
        <taxon>Dikarya</taxon>
        <taxon>Basidiomycota</taxon>
        <taxon>Agaricomycotina</taxon>
        <taxon>Agaricomycetes</taxon>
        <taxon>Agaricomycetidae</taxon>
        <taxon>Agaricales</taxon>
        <taxon>Marasmiineae</taxon>
        <taxon>Mycenaceae</taxon>
        <taxon>Mycena</taxon>
    </lineage>
</organism>
<keyword evidence="3" id="KW-1185">Reference proteome</keyword>
<name>A0A8H6XLA6_9AGAR</name>
<comment type="caution">
    <text evidence="2">The sequence shown here is derived from an EMBL/GenBank/DDBJ whole genome shotgun (WGS) entry which is preliminary data.</text>
</comment>
<dbReference type="OrthoDB" id="3062753at2759"/>
<feature type="compositionally biased region" description="Polar residues" evidence="1">
    <location>
        <begin position="600"/>
        <end position="612"/>
    </location>
</feature>
<feature type="compositionally biased region" description="Basic and acidic residues" evidence="1">
    <location>
        <begin position="469"/>
        <end position="488"/>
    </location>
</feature>
<sequence>MLRPVINFLRDPPLPSPAVHHRRKAFAPRILVVNRLLGFQHFSCLVSKPVLVVRNGGAQRPVPQKLARTAASVRAEAMVNAGSGGSVSAPPIVKREPVPVQIPPPASTGAKKAASASPQRTWRHPDELQYIRSAGKTWNDLAIVRFLVANAFGIPRRSTNGSNPWVNVRYADGSDVVLPRAYRLPLLWVAKYLWTSVKLVLTAEPSIRSREWDSTKFEILHIARLCAGLLSSARAQLDADVMERGWRCAQFDRALHRYWHEWLISRDEFVRDFFREFGEDEYKVDVLKFTWSRWVRKSHKGFALTKEESANGISAAEFMRGLVVREDGTFEWREDEARQDPPQIQADAVDAAPPAPTPPAPTPPAPTPAPISTHENEIIVPSTVPEVPSYPRLDIHVPQTIAPTPSRVSFRVRPLNPFLRSQAEVDVAGADSPADVSMKDGRAAEGLVNATAKNRPNTAPGDKVQMFAHSRDRRTPIEQHASESRGAESEEMQVDSPVPEKETSWGAAVVATSVESLRPGSNAVPSGPVPEPVTNLVEEEGEEEEDDEEEMPLNVSQQNQNPAPGIKSGIEDPNPELDGDEEDDDLELLYPDVDQHEGDTSSISQTAPNGTLSASNSTSSSRSVSPIPPLSTARFPPPDASTSPHPDSESGIVTRFLQSCERLGEDMRALRAEVAQLRAGAARNTHTPTPTTELEARVRRLEEERPPFRGHASCDENTNAGGAGRRWSHPLQHLLSLDSEMDVDEEGEGVVGDGAGRVTSTYSTAPLPPRSRKFDNTLRL</sequence>
<dbReference type="AlphaFoldDB" id="A0A8H6XLA6"/>
<reference evidence="2" key="1">
    <citation type="submission" date="2020-05" db="EMBL/GenBank/DDBJ databases">
        <title>Mycena genomes resolve the evolution of fungal bioluminescence.</title>
        <authorList>
            <person name="Tsai I.J."/>
        </authorList>
    </citation>
    <scope>NUCLEOTIDE SEQUENCE</scope>
    <source>
        <strain evidence="2">160909Yilan</strain>
    </source>
</reference>
<feature type="region of interest" description="Disordered" evidence="1">
    <location>
        <begin position="348"/>
        <end position="372"/>
    </location>
</feature>